<feature type="region of interest" description="Disordered" evidence="1">
    <location>
        <begin position="79"/>
        <end position="138"/>
    </location>
</feature>
<dbReference type="PANTHER" id="PTHR34272">
    <property type="entry name" value="EXPRESSED PROTEIN"/>
    <property type="match status" value="1"/>
</dbReference>
<dbReference type="ExpressionAtlas" id="A0A178VYG3">
    <property type="expression patterns" value="baseline and differential"/>
</dbReference>
<accession>A0A178VYG3</accession>
<dbReference type="PANTHER" id="PTHR34272:SF1">
    <property type="entry name" value="EXPRESSED PROTEIN"/>
    <property type="match status" value="1"/>
</dbReference>
<gene>
    <name evidence="3" type="ordered locus">AXX17_At2g11230</name>
</gene>
<evidence type="ECO:0000259" key="2">
    <source>
        <dbReference type="Pfam" id="PF23324"/>
    </source>
</evidence>
<dbReference type="AlphaFoldDB" id="A0A178VYG3"/>
<name>A0A178VYG3_ARATH</name>
<protein>
    <recommendedName>
        <fullName evidence="2">DUF7086 domain-containing protein</fullName>
    </recommendedName>
</protein>
<dbReference type="InterPro" id="IPR055513">
    <property type="entry name" value="DUF7086"/>
</dbReference>
<evidence type="ECO:0000313" key="3">
    <source>
        <dbReference type="EMBL" id="OAP11350.1"/>
    </source>
</evidence>
<feature type="domain" description="DUF7086" evidence="2">
    <location>
        <begin position="165"/>
        <end position="295"/>
    </location>
</feature>
<dbReference type="Proteomes" id="UP000078284">
    <property type="component" value="Chromosome 2"/>
</dbReference>
<dbReference type="EMBL" id="LUHQ01000002">
    <property type="protein sequence ID" value="OAP11350.1"/>
    <property type="molecule type" value="Genomic_DNA"/>
</dbReference>
<proteinExistence type="predicted"/>
<reference evidence="4" key="1">
    <citation type="journal article" date="2016" name="Proc. Natl. Acad. Sci. U.S.A.">
        <title>Chromosome-level assembly of Arabidopsis thaliana Ler reveals the extent of translocation and inversion polymorphisms.</title>
        <authorList>
            <person name="Zapata L."/>
            <person name="Ding J."/>
            <person name="Willing E.M."/>
            <person name="Hartwig B."/>
            <person name="Bezdan D."/>
            <person name="Jiao W.B."/>
            <person name="Patel V."/>
            <person name="Velikkakam James G."/>
            <person name="Koornneef M."/>
            <person name="Ossowski S."/>
            <person name="Schneeberger K."/>
        </authorList>
    </citation>
    <scope>NUCLEOTIDE SEQUENCE [LARGE SCALE GENOMIC DNA]</scope>
    <source>
        <strain evidence="4">cv. Landsberg erecta</strain>
    </source>
</reference>
<dbReference type="Pfam" id="PF23324">
    <property type="entry name" value="DUF7086"/>
    <property type="match status" value="1"/>
</dbReference>
<sequence length="303" mass="34068">MSDDEDLDLSLRLYTQQKKPVNEKNGLVPQRQEEQGEVMQLLTSDPPQNTQPSPPQPNDMTSFANGTNHVIVPTQALEQAVPPPNVSVRTPLPDQPSEEVLPPPQLNQVATVALATPGRGRPPGGQARRNSKRPVAGVERNVGDREIVPPYPWATKKPGKIHSFRDLSSNNINVISGQVHCKTCDRTDTVEYNLEEKFSELYGYIKVNKEEMRHRAPGSWSTPKLIPCRTCKSEMKPVMSARKEEINWLFLLLGQMLGCCTLDQLRYFCQLNSKHRTGSKDRVVYITYLSLCKQLDPEGPFNL</sequence>
<comment type="caution">
    <text evidence="3">The sequence shown here is derived from an EMBL/GenBank/DDBJ whole genome shotgun (WGS) entry which is preliminary data.</text>
</comment>
<feature type="region of interest" description="Disordered" evidence="1">
    <location>
        <begin position="1"/>
        <end position="65"/>
    </location>
</feature>
<organism evidence="3 4">
    <name type="scientific">Arabidopsis thaliana</name>
    <name type="common">Mouse-ear cress</name>
    <dbReference type="NCBI Taxonomy" id="3702"/>
    <lineage>
        <taxon>Eukaryota</taxon>
        <taxon>Viridiplantae</taxon>
        <taxon>Streptophyta</taxon>
        <taxon>Embryophyta</taxon>
        <taxon>Tracheophyta</taxon>
        <taxon>Spermatophyta</taxon>
        <taxon>Magnoliopsida</taxon>
        <taxon>eudicotyledons</taxon>
        <taxon>Gunneridae</taxon>
        <taxon>Pentapetalae</taxon>
        <taxon>rosids</taxon>
        <taxon>malvids</taxon>
        <taxon>Brassicales</taxon>
        <taxon>Brassicaceae</taxon>
        <taxon>Camelineae</taxon>
        <taxon>Arabidopsis</taxon>
    </lineage>
</organism>
<evidence type="ECO:0000313" key="4">
    <source>
        <dbReference type="Proteomes" id="UP000078284"/>
    </source>
</evidence>
<evidence type="ECO:0000256" key="1">
    <source>
        <dbReference type="SAM" id="MobiDB-lite"/>
    </source>
</evidence>